<evidence type="ECO:0000313" key="1">
    <source>
        <dbReference type="EMBL" id="MDR7071239.1"/>
    </source>
</evidence>
<accession>A0ABU1TVJ4</accession>
<proteinExistence type="predicted"/>
<dbReference type="Proteomes" id="UP001258181">
    <property type="component" value="Unassembled WGS sequence"/>
</dbReference>
<dbReference type="EMBL" id="JAVDWA010000001">
    <property type="protein sequence ID" value="MDR7071239.1"/>
    <property type="molecule type" value="Genomic_DNA"/>
</dbReference>
<gene>
    <name evidence="1" type="ORF">J2X07_000214</name>
</gene>
<keyword evidence="2" id="KW-1185">Reference proteome</keyword>
<name>A0ABU1TVJ4_9BACL</name>
<comment type="caution">
    <text evidence="1">The sequence shown here is derived from an EMBL/GenBank/DDBJ whole genome shotgun (WGS) entry which is preliminary data.</text>
</comment>
<evidence type="ECO:0000313" key="2">
    <source>
        <dbReference type="Proteomes" id="UP001258181"/>
    </source>
</evidence>
<reference evidence="1 2" key="1">
    <citation type="submission" date="2023-07" db="EMBL/GenBank/DDBJ databases">
        <title>Sorghum-associated microbial communities from plants grown in Nebraska, USA.</title>
        <authorList>
            <person name="Schachtman D."/>
        </authorList>
    </citation>
    <scope>NUCLEOTIDE SEQUENCE [LARGE SCALE GENOMIC DNA]</scope>
    <source>
        <strain evidence="1 2">BE211</strain>
    </source>
</reference>
<dbReference type="RefSeq" id="WP_310255701.1">
    <property type="nucleotide sequence ID" value="NZ_JAVDWA010000001.1"/>
</dbReference>
<sequence>MQLVVILQALLVTDEEIRRSSKNQFFQKQEGRGSEDFEEWSLVNLNEHRGIENDEEIRRLSKNQFFQKQEGRGSEDFEEWSLVNLDEHREIENDDEIRRLSKN</sequence>
<protein>
    <submittedName>
        <fullName evidence="1">Uncharacterized protein</fullName>
    </submittedName>
</protein>
<organism evidence="1 2">
    <name type="scientific">Fictibacillus barbaricus</name>
    <dbReference type="NCBI Taxonomy" id="182136"/>
    <lineage>
        <taxon>Bacteria</taxon>
        <taxon>Bacillati</taxon>
        <taxon>Bacillota</taxon>
        <taxon>Bacilli</taxon>
        <taxon>Bacillales</taxon>
        <taxon>Fictibacillaceae</taxon>
        <taxon>Fictibacillus</taxon>
    </lineage>
</organism>